<feature type="region of interest" description="Disordered" evidence="1">
    <location>
        <begin position="117"/>
        <end position="145"/>
    </location>
</feature>
<feature type="non-terminal residue" evidence="2">
    <location>
        <position position="1"/>
    </location>
</feature>
<dbReference type="EMBL" id="JX144688">
    <property type="protein sequence ID" value="AFP95913.1"/>
    <property type="molecule type" value="Genomic_DNA"/>
</dbReference>
<dbReference type="AlphaFoldDB" id="J7HES4"/>
<feature type="non-terminal residue" evidence="2">
    <location>
        <position position="171"/>
    </location>
</feature>
<protein>
    <submittedName>
        <fullName evidence="2">Polyketide synthase</fullName>
    </submittedName>
</protein>
<sequence>PGDYRIVGSSGLAMLAYRLVCSMTTAAQARRLIRLAQVGYRISRSMSGAFRWWCRYGMSFFYLLQDTSNYSGIYSLVRRNNLCLLPDSTALLSSLNTCPKTASLLIRLVRSGYAGGEASRQSSSNDSILAMDPQQRSPRHAPPRFDELILRGPEGGIAQEGYRLPREAHSQ</sequence>
<evidence type="ECO:0000256" key="1">
    <source>
        <dbReference type="SAM" id="MobiDB-lite"/>
    </source>
</evidence>
<reference evidence="2" key="1">
    <citation type="submission" date="2012-06" db="EMBL/GenBank/DDBJ databases">
        <title>Fungal endophytes of Catharanthus roseus: isolation, identification, diversity of complex biosynthesis genes and associated antimicrobial activities.</title>
        <authorList>
            <person name="Dasari S."/>
            <person name="Miller K.I."/>
            <person name="Neilan B.A."/>
        </authorList>
    </citation>
    <scope>NUCLEOTIDE SEQUENCE</scope>
    <source>
        <strain evidence="2">F6</strain>
    </source>
</reference>
<name>J7HES4_9PLEO</name>
<proteinExistence type="predicted"/>
<organism evidence="2">
    <name type="scientific">Alternaria sp. 1 SD-2012</name>
    <dbReference type="NCBI Taxonomy" id="1223647"/>
    <lineage>
        <taxon>Eukaryota</taxon>
        <taxon>Fungi</taxon>
        <taxon>Dikarya</taxon>
        <taxon>Ascomycota</taxon>
        <taxon>Pezizomycotina</taxon>
        <taxon>Dothideomycetes</taxon>
        <taxon>Pleosporomycetidae</taxon>
        <taxon>Pleosporales</taxon>
        <taxon>Pleosporineae</taxon>
        <taxon>Pleosporaceae</taxon>
        <taxon>Alternaria</taxon>
    </lineage>
</organism>
<accession>J7HES4</accession>
<evidence type="ECO:0000313" key="2">
    <source>
        <dbReference type="EMBL" id="AFP95913.1"/>
    </source>
</evidence>